<comment type="caution">
    <text evidence="1">The sequence shown here is derived from an EMBL/GenBank/DDBJ whole genome shotgun (WGS) entry which is preliminary data.</text>
</comment>
<sequence length="137" mass="14736">MSTETLNARAAEALAKLERALLPLPLIRAVTRYEVAAFHYDELVARPASTLSPAEFDSIGQAQQTMADMFGVLAKAGRTDLLAPLETATRYRYASECCRRLSASGDVDGCLEAQDEMAMCRCHLAKAGRLDLIGGAA</sequence>
<organism evidence="1 2">
    <name type="scientific">Streptomyces capitiformicae</name>
    <dbReference type="NCBI Taxonomy" id="2014920"/>
    <lineage>
        <taxon>Bacteria</taxon>
        <taxon>Bacillati</taxon>
        <taxon>Actinomycetota</taxon>
        <taxon>Actinomycetes</taxon>
        <taxon>Kitasatosporales</taxon>
        <taxon>Streptomycetaceae</taxon>
        <taxon>Streptomyces</taxon>
    </lineage>
</organism>
<gene>
    <name evidence="1" type="ORF">GCM10017771_30820</name>
</gene>
<evidence type="ECO:0000313" key="2">
    <source>
        <dbReference type="Proteomes" id="UP000603227"/>
    </source>
</evidence>
<dbReference type="RefSeq" id="WP_189783028.1">
    <property type="nucleotide sequence ID" value="NZ_BNAT01000009.1"/>
</dbReference>
<dbReference type="Proteomes" id="UP000603227">
    <property type="component" value="Unassembled WGS sequence"/>
</dbReference>
<evidence type="ECO:0000313" key="1">
    <source>
        <dbReference type="EMBL" id="GHH87869.1"/>
    </source>
</evidence>
<dbReference type="AlphaFoldDB" id="A0A919GPA8"/>
<name>A0A919GPA8_9ACTN</name>
<keyword evidence="2" id="KW-1185">Reference proteome</keyword>
<proteinExistence type="predicted"/>
<reference evidence="1" key="1">
    <citation type="journal article" date="2014" name="Int. J. Syst. Evol. Microbiol.">
        <title>Complete genome sequence of Corynebacterium casei LMG S-19264T (=DSM 44701T), isolated from a smear-ripened cheese.</title>
        <authorList>
            <consortium name="US DOE Joint Genome Institute (JGI-PGF)"/>
            <person name="Walter F."/>
            <person name="Albersmeier A."/>
            <person name="Kalinowski J."/>
            <person name="Ruckert C."/>
        </authorList>
    </citation>
    <scope>NUCLEOTIDE SEQUENCE</scope>
    <source>
        <strain evidence="1">CGMCC 4.7403</strain>
    </source>
</reference>
<dbReference type="EMBL" id="BNAT01000009">
    <property type="protein sequence ID" value="GHH87869.1"/>
    <property type="molecule type" value="Genomic_DNA"/>
</dbReference>
<reference evidence="1" key="2">
    <citation type="submission" date="2020-09" db="EMBL/GenBank/DDBJ databases">
        <authorList>
            <person name="Sun Q."/>
            <person name="Zhou Y."/>
        </authorList>
    </citation>
    <scope>NUCLEOTIDE SEQUENCE</scope>
    <source>
        <strain evidence="1">CGMCC 4.7403</strain>
    </source>
</reference>
<protein>
    <submittedName>
        <fullName evidence="1">Uncharacterized protein</fullName>
    </submittedName>
</protein>
<accession>A0A919GPA8</accession>